<dbReference type="EMBL" id="GL883016">
    <property type="protein sequence ID" value="EGG18986.1"/>
    <property type="molecule type" value="Genomic_DNA"/>
</dbReference>
<dbReference type="KEGG" id="dfa:DFA_02229"/>
<dbReference type="STRING" id="1054147.F4PYV7"/>
<evidence type="ECO:0000256" key="1">
    <source>
        <dbReference type="SAM" id="SignalP"/>
    </source>
</evidence>
<reference evidence="3" key="1">
    <citation type="journal article" date="2011" name="Genome Res.">
        <title>Phylogeny-wide analysis of social amoeba genomes highlights ancient origins for complex intercellular communication.</title>
        <authorList>
            <person name="Heidel A.J."/>
            <person name="Lawal H.M."/>
            <person name="Felder M."/>
            <person name="Schilde C."/>
            <person name="Helps N.R."/>
            <person name="Tunggal B."/>
            <person name="Rivero F."/>
            <person name="John U."/>
            <person name="Schleicher M."/>
            <person name="Eichinger L."/>
            <person name="Platzer M."/>
            <person name="Noegel A.A."/>
            <person name="Schaap P."/>
            <person name="Gloeckner G."/>
        </authorList>
    </citation>
    <scope>NUCLEOTIDE SEQUENCE [LARGE SCALE GENOMIC DNA]</scope>
    <source>
        <strain evidence="3">SH3</strain>
    </source>
</reference>
<proteinExistence type="predicted"/>
<feature type="chain" id="PRO_5003313437" evidence="1">
    <location>
        <begin position="24"/>
        <end position="292"/>
    </location>
</feature>
<keyword evidence="1" id="KW-0732">Signal</keyword>
<evidence type="ECO:0000313" key="3">
    <source>
        <dbReference type="Proteomes" id="UP000007797"/>
    </source>
</evidence>
<accession>F4PYV7</accession>
<protein>
    <submittedName>
        <fullName evidence="2">Uncharacterized protein</fullName>
    </submittedName>
</protein>
<sequence>MKLTTTIFIIVVALALFSDTVSPQGISHYSQSGGGKPGQVSNYINEINVGGALSSTGKSRYDWSWCRLWIYDAVSQYKAYADFHPRVDEFTSLRIENSNTSIIFNQNVTIWLDFPGTKNVTTFIYDRVTCDNTSAANPEGCKVDPPPEFILTEKNYTVTQNLTLPPKRVYDPDNNAIVNYFTAIVQLDNGNIIDAAWDGDRDTGICNDCEKCIDGQCAVSPNTMKCDETGCNLKIFLAWAGVDKQKKPCISISKIPSAFRKYSFTPISQLGMGLVGDFLERVIGNTNNPNTA</sequence>
<feature type="signal peptide" evidence="1">
    <location>
        <begin position="1"/>
        <end position="23"/>
    </location>
</feature>
<gene>
    <name evidence="2" type="ORF">DFA_02229</name>
</gene>
<dbReference type="AlphaFoldDB" id="F4PYV7"/>
<dbReference type="OrthoDB" id="18561at2759"/>
<dbReference type="Proteomes" id="UP000007797">
    <property type="component" value="Unassembled WGS sequence"/>
</dbReference>
<dbReference type="OMA" id="YDWSFIR"/>
<dbReference type="RefSeq" id="XP_004357465.1">
    <property type="nucleotide sequence ID" value="XM_004357409.1"/>
</dbReference>
<dbReference type="GeneID" id="14871050"/>
<keyword evidence="3" id="KW-1185">Reference proteome</keyword>
<evidence type="ECO:0000313" key="2">
    <source>
        <dbReference type="EMBL" id="EGG18986.1"/>
    </source>
</evidence>
<organism evidence="2 3">
    <name type="scientific">Cavenderia fasciculata</name>
    <name type="common">Slime mold</name>
    <name type="synonym">Dictyostelium fasciculatum</name>
    <dbReference type="NCBI Taxonomy" id="261658"/>
    <lineage>
        <taxon>Eukaryota</taxon>
        <taxon>Amoebozoa</taxon>
        <taxon>Evosea</taxon>
        <taxon>Eumycetozoa</taxon>
        <taxon>Dictyostelia</taxon>
        <taxon>Acytosteliales</taxon>
        <taxon>Cavenderiaceae</taxon>
        <taxon>Cavenderia</taxon>
    </lineage>
</organism>
<name>F4PYV7_CACFS</name>